<evidence type="ECO:0000256" key="6">
    <source>
        <dbReference type="ARBA" id="ARBA00022989"/>
    </source>
</evidence>
<evidence type="ECO:0000256" key="8">
    <source>
        <dbReference type="SAM" id="Phobius"/>
    </source>
</evidence>
<organism evidence="10 11">
    <name type="scientific">Loigolactobacillus backii</name>
    <dbReference type="NCBI Taxonomy" id="375175"/>
    <lineage>
        <taxon>Bacteria</taxon>
        <taxon>Bacillati</taxon>
        <taxon>Bacillota</taxon>
        <taxon>Bacilli</taxon>
        <taxon>Lactobacillales</taxon>
        <taxon>Lactobacillaceae</taxon>
        <taxon>Loigolactobacillus</taxon>
    </lineage>
</organism>
<dbReference type="GO" id="GO:0005886">
    <property type="term" value="C:plasma membrane"/>
    <property type="evidence" value="ECO:0007669"/>
    <property type="project" value="UniProtKB-SubCell"/>
</dbReference>
<dbReference type="Proteomes" id="UP000078582">
    <property type="component" value="Chromosome"/>
</dbReference>
<feature type="transmembrane region" description="Helical" evidence="8">
    <location>
        <begin position="163"/>
        <end position="185"/>
    </location>
</feature>
<evidence type="ECO:0000256" key="7">
    <source>
        <dbReference type="ARBA" id="ARBA00023136"/>
    </source>
</evidence>
<evidence type="ECO:0000256" key="3">
    <source>
        <dbReference type="ARBA" id="ARBA00022676"/>
    </source>
</evidence>
<feature type="transmembrane region" description="Helical" evidence="8">
    <location>
        <begin position="242"/>
        <end position="258"/>
    </location>
</feature>
<keyword evidence="6 8" id="KW-1133">Transmembrane helix</keyword>
<dbReference type="EMBL" id="CP014873">
    <property type="protein sequence ID" value="ANK61741.1"/>
    <property type="molecule type" value="Genomic_DNA"/>
</dbReference>
<keyword evidence="7 8" id="KW-0472">Membrane</keyword>
<evidence type="ECO:0000259" key="9">
    <source>
        <dbReference type="Pfam" id="PF13231"/>
    </source>
</evidence>
<evidence type="ECO:0000256" key="2">
    <source>
        <dbReference type="ARBA" id="ARBA00022475"/>
    </source>
</evidence>
<proteinExistence type="predicted"/>
<feature type="domain" description="Glycosyltransferase RgtA/B/C/D-like" evidence="9">
    <location>
        <begin position="161"/>
        <end position="298"/>
    </location>
</feature>
<feature type="transmembrane region" description="Helical" evidence="8">
    <location>
        <begin position="219"/>
        <end position="235"/>
    </location>
</feature>
<feature type="transmembrane region" description="Helical" evidence="8">
    <location>
        <begin position="52"/>
        <end position="73"/>
    </location>
</feature>
<keyword evidence="2" id="KW-1003">Cell membrane</keyword>
<accession>A0A192H1B7</accession>
<feature type="transmembrane region" description="Helical" evidence="8">
    <location>
        <begin position="452"/>
        <end position="470"/>
    </location>
</feature>
<evidence type="ECO:0000313" key="10">
    <source>
        <dbReference type="EMBL" id="ANK61741.1"/>
    </source>
</evidence>
<feature type="transmembrane region" description="Helical" evidence="8">
    <location>
        <begin position="519"/>
        <end position="538"/>
    </location>
</feature>
<keyword evidence="4" id="KW-0808">Transferase</keyword>
<evidence type="ECO:0000256" key="1">
    <source>
        <dbReference type="ARBA" id="ARBA00004651"/>
    </source>
</evidence>
<comment type="subcellular location">
    <subcellularLocation>
        <location evidence="1">Cell membrane</location>
        <topology evidence="1">Multi-pass membrane protein</topology>
    </subcellularLocation>
</comment>
<dbReference type="AlphaFoldDB" id="A0A192H1B7"/>
<protein>
    <recommendedName>
        <fullName evidence="9">Glycosyltransferase RgtA/B/C/D-like domain-containing protein</fullName>
    </recommendedName>
</protein>
<dbReference type="PANTHER" id="PTHR33908:SF11">
    <property type="entry name" value="MEMBRANE PROTEIN"/>
    <property type="match status" value="1"/>
</dbReference>
<dbReference type="InterPro" id="IPR050297">
    <property type="entry name" value="LipidA_mod_glycosyltrf_83"/>
</dbReference>
<dbReference type="GO" id="GO:0016763">
    <property type="term" value="F:pentosyltransferase activity"/>
    <property type="evidence" value="ECO:0007669"/>
    <property type="project" value="TreeGrafter"/>
</dbReference>
<evidence type="ECO:0000256" key="4">
    <source>
        <dbReference type="ARBA" id="ARBA00022679"/>
    </source>
</evidence>
<evidence type="ECO:0000313" key="11">
    <source>
        <dbReference type="Proteomes" id="UP000078582"/>
    </source>
</evidence>
<feature type="transmembrane region" description="Helical" evidence="8">
    <location>
        <begin position="682"/>
        <end position="699"/>
    </location>
</feature>
<feature type="transmembrane region" description="Helical" evidence="8">
    <location>
        <begin position="286"/>
        <end position="306"/>
    </location>
</feature>
<evidence type="ECO:0000256" key="5">
    <source>
        <dbReference type="ARBA" id="ARBA00022692"/>
    </source>
</evidence>
<dbReference type="STRING" id="375175.AYR53_02535"/>
<dbReference type="GO" id="GO:0009103">
    <property type="term" value="P:lipopolysaccharide biosynthetic process"/>
    <property type="evidence" value="ECO:0007669"/>
    <property type="project" value="UniProtKB-ARBA"/>
</dbReference>
<gene>
    <name evidence="10" type="ORF">AYR53_02535</name>
</gene>
<sequence>MLIGGYCWDGEKLKDKKIVWPFLLGLTGFLLTMISVVALAEIPDAFHHVLRFGPLLILLSVVALIGVLVRLIRWLNQQNQRLIQLIGWFVVLISIGVQLFLAFRIIGDNIYDGMDIRFQAVNLLNGSRHWIPYFHELAQNNVPITMVEHGLLAVFKVLHINGWLGLNLVMFAWIDLTIGLLWSWVSHRWGQTYALILLVLAAMYFPFYGYALFFYTDGVALLFPVLTLWLLERYFKADKRGWILLIILGIELWLGFWLKGNNGVLLIATLLVLLGDHYRQGWRKTFAAIALLLVLFGVGVVATPHLEASVGYEQPQSKKMPLLTWTMMGLNYGTQGSSSHADTGMIQKQSTYAKKQTLAVTTIKARVRSKGVAGLAGHLLNKLNLMWSDGNLDATETINQAHSYSKLFQYLYGSNKLLISSLNQVIYVAILGLSVIAVIGFSVLPKQLDLEMKFIILTILGVFSFHLLFWEAEARYVLLVFPLLLVLATFGLKQLAALSFEDLVGPKLIRQKRLFKTGLSLLLVAVAAIGMLSARRFVEAPVTQSEPVVQQTKDYGNYVLKPGHQVTQRIWLSKAANAISIQNPRKNGTKNISAHVARGTTSWRLKAKATSWSSQHKFKAGTYKLTLYNRSHKTIKLAILDSRSYNAVPAAKPLNQNKWHHQYLLFKAENKWQQPLFSAKKLALLIILITLVDVSFIWLPKSNRKKD</sequence>
<dbReference type="Pfam" id="PF13231">
    <property type="entry name" value="PMT_2"/>
    <property type="match status" value="1"/>
</dbReference>
<keyword evidence="11" id="KW-1185">Reference proteome</keyword>
<feature type="transmembrane region" description="Helical" evidence="8">
    <location>
        <begin position="18"/>
        <end position="40"/>
    </location>
</feature>
<keyword evidence="5 8" id="KW-0812">Transmembrane</keyword>
<keyword evidence="3" id="KW-0328">Glycosyltransferase</keyword>
<dbReference type="InterPro" id="IPR038731">
    <property type="entry name" value="RgtA/B/C-like"/>
</dbReference>
<feature type="transmembrane region" description="Helical" evidence="8">
    <location>
        <begin position="85"/>
        <end position="106"/>
    </location>
</feature>
<feature type="transmembrane region" description="Helical" evidence="8">
    <location>
        <begin position="192"/>
        <end position="213"/>
    </location>
</feature>
<reference evidence="10 11" key="1">
    <citation type="submission" date="2016-03" db="EMBL/GenBank/DDBJ databases">
        <title>Pediococcus and Lactobacillus from brewery environment - whole genome sequencing and assembly.</title>
        <authorList>
            <person name="Behr J."/>
            <person name="Geissler A.J."/>
            <person name="Vogel R.F."/>
        </authorList>
    </citation>
    <scope>NUCLEOTIDE SEQUENCE [LARGE SCALE GENOMIC DNA]</scope>
    <source>
        <strain evidence="10 11">TMW 1.1989</strain>
    </source>
</reference>
<dbReference type="PANTHER" id="PTHR33908">
    <property type="entry name" value="MANNOSYLTRANSFERASE YKCB-RELATED"/>
    <property type="match status" value="1"/>
</dbReference>
<feature type="transmembrane region" description="Helical" evidence="8">
    <location>
        <begin position="425"/>
        <end position="445"/>
    </location>
</feature>
<name>A0A192H1B7_9LACO</name>
<feature type="transmembrane region" description="Helical" evidence="8">
    <location>
        <begin position="476"/>
        <end position="498"/>
    </location>
</feature>